<dbReference type="RefSeq" id="WP_137275509.1">
    <property type="nucleotide sequence ID" value="NZ_QKNX01000001.1"/>
</dbReference>
<dbReference type="InterPro" id="IPR021246">
    <property type="entry name" value="DUF2797"/>
</dbReference>
<protein>
    <submittedName>
        <fullName evidence="1">DUF2797 domain-containing protein</fullName>
    </submittedName>
</protein>
<dbReference type="AlphaFoldDB" id="A0A4U5JPR0"/>
<gene>
    <name evidence="1" type="ORF">DM868_03785</name>
</gene>
<organism evidence="1 2">
    <name type="scientific">Natronomonas salsuginis</name>
    <dbReference type="NCBI Taxonomy" id="2217661"/>
    <lineage>
        <taxon>Archaea</taxon>
        <taxon>Methanobacteriati</taxon>
        <taxon>Methanobacteriota</taxon>
        <taxon>Stenosarchaea group</taxon>
        <taxon>Halobacteria</taxon>
        <taxon>Halobacteriales</taxon>
        <taxon>Natronomonadaceae</taxon>
        <taxon>Natronomonas</taxon>
    </lineage>
</organism>
<proteinExistence type="predicted"/>
<comment type="caution">
    <text evidence="1">The sequence shown here is derived from an EMBL/GenBank/DDBJ whole genome shotgun (WGS) entry which is preliminary data.</text>
</comment>
<name>A0A4U5JPR0_9EURY</name>
<keyword evidence="2" id="KW-1185">Reference proteome</keyword>
<dbReference type="OrthoDB" id="45375at2157"/>
<accession>A0A4U5JPR0</accession>
<dbReference type="Proteomes" id="UP000308037">
    <property type="component" value="Unassembled WGS sequence"/>
</dbReference>
<sequence>MQIVGYETGAGTDREPSLVVSNGGDIEHESLAVGHELAYTLGDRHCAGAVDGTGHVSCDDPAAPYCESHDSTWICARCTGTCLKAEMDCYREHAIYIAAFAPATFKVGVTGRSDPTVRLREQGADRGAILQYVEDGRIAREIEARIAAETPLPDAVRVSRKIDGMSRSIDEDAWRRLLDRFDVEAIHDFQYGFDLDAAPIAETLASGTVLGTKGRLLVLERSRARFAVDMRSLVGHDVEPGATPRALQSDLGSFGT</sequence>
<evidence type="ECO:0000313" key="2">
    <source>
        <dbReference type="Proteomes" id="UP000308037"/>
    </source>
</evidence>
<dbReference type="EMBL" id="QKNX01000001">
    <property type="protein sequence ID" value="TKR28209.1"/>
    <property type="molecule type" value="Genomic_DNA"/>
</dbReference>
<evidence type="ECO:0000313" key="1">
    <source>
        <dbReference type="EMBL" id="TKR28209.1"/>
    </source>
</evidence>
<reference evidence="1 2" key="1">
    <citation type="submission" date="2019-04" db="EMBL/GenBank/DDBJ databases">
        <title>Natronomonas sp. F20-122 a newhaloarchaeon isolated from a saline saltern of Isla Bacuta, Huelva, Spain.</title>
        <authorList>
            <person name="Duran-Viseras A."/>
            <person name="Sanchez-Porro C."/>
            <person name="Ventosa A."/>
        </authorList>
    </citation>
    <scope>NUCLEOTIDE SEQUENCE [LARGE SCALE GENOMIC DNA]</scope>
    <source>
        <strain evidence="1 2">F20-122</strain>
    </source>
</reference>
<dbReference type="Pfam" id="PF10977">
    <property type="entry name" value="DUF2797"/>
    <property type="match status" value="1"/>
</dbReference>